<name>A0A7I8K9F0_SPIIN</name>
<comment type="subcellular location">
    <subcellularLocation>
        <location evidence="1">Membrane</location>
    </subcellularLocation>
</comment>
<feature type="compositionally biased region" description="Basic and acidic residues" evidence="6">
    <location>
        <begin position="42"/>
        <end position="63"/>
    </location>
</feature>
<feature type="compositionally biased region" description="Basic and acidic residues" evidence="6">
    <location>
        <begin position="188"/>
        <end position="222"/>
    </location>
</feature>
<comment type="similarity">
    <text evidence="2">Belongs to the SNAP-25 family.</text>
</comment>
<proteinExistence type="inferred from homology"/>
<evidence type="ECO:0000259" key="7">
    <source>
        <dbReference type="PROSITE" id="PS50192"/>
    </source>
</evidence>
<evidence type="ECO:0000256" key="4">
    <source>
        <dbReference type="ARBA" id="ARBA00022927"/>
    </source>
</evidence>
<dbReference type="PANTHER" id="PTHR19305">
    <property type="entry name" value="SYNAPTOSOMAL ASSOCIATED PROTEIN"/>
    <property type="match status" value="1"/>
</dbReference>
<dbReference type="CDD" id="cd15841">
    <property type="entry name" value="SNARE_Qc"/>
    <property type="match status" value="1"/>
</dbReference>
<evidence type="ECO:0000256" key="6">
    <source>
        <dbReference type="SAM" id="MobiDB-lite"/>
    </source>
</evidence>
<dbReference type="OrthoDB" id="19261at2759"/>
<keyword evidence="3" id="KW-0813">Transport</keyword>
<dbReference type="PROSITE" id="PS50192">
    <property type="entry name" value="T_SNARE"/>
    <property type="match status" value="1"/>
</dbReference>
<dbReference type="InterPro" id="IPR000727">
    <property type="entry name" value="T_SNARE_dom"/>
</dbReference>
<feature type="region of interest" description="Disordered" evidence="6">
    <location>
        <begin position="1"/>
        <end position="88"/>
    </location>
</feature>
<dbReference type="FunFam" id="1.20.5.110:FF:000031">
    <property type="entry name" value="SNAP25 homologous protein SNAP33"/>
    <property type="match status" value="1"/>
</dbReference>
<dbReference type="GO" id="GO:0031201">
    <property type="term" value="C:SNARE complex"/>
    <property type="evidence" value="ECO:0007669"/>
    <property type="project" value="InterPro"/>
</dbReference>
<dbReference type="CDD" id="cd15861">
    <property type="entry name" value="SNARE_SNAP25N_23N_29N_SEC9N"/>
    <property type="match status" value="1"/>
</dbReference>
<evidence type="ECO:0000313" key="9">
    <source>
        <dbReference type="Proteomes" id="UP000663760"/>
    </source>
</evidence>
<accession>A0A7I8K9F0</accession>
<protein>
    <recommendedName>
        <fullName evidence="7">t-SNARE coiled-coil homology domain-containing protein</fullName>
    </recommendedName>
</protein>
<feature type="domain" description="T-SNARE coiled-coil homology" evidence="7">
    <location>
        <begin position="232"/>
        <end position="294"/>
    </location>
</feature>
<evidence type="ECO:0000256" key="2">
    <source>
        <dbReference type="ARBA" id="ARBA00009480"/>
    </source>
</evidence>
<feature type="compositionally biased region" description="Low complexity" evidence="6">
    <location>
        <begin position="64"/>
        <end position="77"/>
    </location>
</feature>
<sequence>MSRFGSRTAVPSSKVSTRRPVAPNPFDSDSDSEVTTKPVKNPTHEKVNSTANRADHDSEDRRASSSSHAHSGYSSARNHYKNDFRDDGGFENQSVQELESYAAYKADETTKRLHGCVKIAEDIKEDATRTLVMLHQQGEQITRTHLDAANIEHDLSRGEKLLGNLGGLFSKTWKPKKARQIKGPKLIRDDSFKKKGSHLEQRERLGLFSNPKERTNPRHHSSETSSALQKVEVEKEKQEDALSDLSNMLGQLKEMALDMGTEVERHNKALDHLGDDVDELNNRVKGANARGRRLLGK</sequence>
<keyword evidence="9" id="KW-1185">Reference proteome</keyword>
<dbReference type="PANTHER" id="PTHR19305:SF9">
    <property type="entry name" value="SYNAPTOSOMAL-ASSOCIATED PROTEIN 29"/>
    <property type="match status" value="1"/>
</dbReference>
<dbReference type="GO" id="GO:0005484">
    <property type="term" value="F:SNAP receptor activity"/>
    <property type="evidence" value="ECO:0007669"/>
    <property type="project" value="InterPro"/>
</dbReference>
<organism evidence="8 9">
    <name type="scientific">Spirodela intermedia</name>
    <name type="common">Intermediate duckweed</name>
    <dbReference type="NCBI Taxonomy" id="51605"/>
    <lineage>
        <taxon>Eukaryota</taxon>
        <taxon>Viridiplantae</taxon>
        <taxon>Streptophyta</taxon>
        <taxon>Embryophyta</taxon>
        <taxon>Tracheophyta</taxon>
        <taxon>Spermatophyta</taxon>
        <taxon>Magnoliopsida</taxon>
        <taxon>Liliopsida</taxon>
        <taxon>Araceae</taxon>
        <taxon>Lemnoideae</taxon>
        <taxon>Spirodela</taxon>
    </lineage>
</organism>
<gene>
    <name evidence="8" type="ORF">SI8410_03004222</name>
</gene>
<dbReference type="AlphaFoldDB" id="A0A7I8K9F0"/>
<evidence type="ECO:0000256" key="3">
    <source>
        <dbReference type="ARBA" id="ARBA00022448"/>
    </source>
</evidence>
<dbReference type="EMBL" id="LR746266">
    <property type="protein sequence ID" value="CAA7393477.1"/>
    <property type="molecule type" value="Genomic_DNA"/>
</dbReference>
<dbReference type="FunFam" id="1.20.5.110:FF:000040">
    <property type="entry name" value="SNAP25 homologous protein SNAP33"/>
    <property type="match status" value="1"/>
</dbReference>
<dbReference type="SMART" id="SM00397">
    <property type="entry name" value="t_SNARE"/>
    <property type="match status" value="2"/>
</dbReference>
<feature type="region of interest" description="Disordered" evidence="6">
    <location>
        <begin position="188"/>
        <end position="239"/>
    </location>
</feature>
<dbReference type="GO" id="GO:0015031">
    <property type="term" value="P:protein transport"/>
    <property type="evidence" value="ECO:0007669"/>
    <property type="project" value="UniProtKB-KW"/>
</dbReference>
<evidence type="ECO:0000256" key="1">
    <source>
        <dbReference type="ARBA" id="ARBA00004370"/>
    </source>
</evidence>
<dbReference type="InterPro" id="IPR044766">
    <property type="entry name" value="NPSN/SNAP25-like_N_SNARE"/>
</dbReference>
<dbReference type="SUPFAM" id="SSF58038">
    <property type="entry name" value="SNARE fusion complex"/>
    <property type="match status" value="2"/>
</dbReference>
<dbReference type="GO" id="GO:0005886">
    <property type="term" value="C:plasma membrane"/>
    <property type="evidence" value="ECO:0007669"/>
    <property type="project" value="TreeGrafter"/>
</dbReference>
<keyword evidence="4" id="KW-0653">Protein transport</keyword>
<evidence type="ECO:0000313" key="8">
    <source>
        <dbReference type="EMBL" id="CAA7393477.1"/>
    </source>
</evidence>
<dbReference type="GO" id="GO:0016192">
    <property type="term" value="P:vesicle-mediated transport"/>
    <property type="evidence" value="ECO:0007669"/>
    <property type="project" value="UniProtKB-ARBA"/>
</dbReference>
<dbReference type="Proteomes" id="UP000663760">
    <property type="component" value="Chromosome 3"/>
</dbReference>
<evidence type="ECO:0000256" key="5">
    <source>
        <dbReference type="ARBA" id="ARBA00023136"/>
    </source>
</evidence>
<reference evidence="8" key="1">
    <citation type="submission" date="2020-02" db="EMBL/GenBank/DDBJ databases">
        <authorList>
            <person name="Scholz U."/>
            <person name="Mascher M."/>
            <person name="Fiebig A."/>
        </authorList>
    </citation>
    <scope>NUCLEOTIDE SEQUENCE</scope>
</reference>
<keyword evidence="5" id="KW-0472">Membrane</keyword>
<dbReference type="Gene3D" id="1.20.5.110">
    <property type="match status" value="2"/>
</dbReference>